<keyword evidence="2" id="KW-0472">Membrane</keyword>
<proteinExistence type="predicted"/>
<gene>
    <name evidence="4" type="ORF">NCTC13354_01436</name>
</gene>
<dbReference type="PANTHER" id="PTHR34700">
    <property type="entry name" value="POTASSIUM BINDING PROTEIN KBP"/>
    <property type="match status" value="1"/>
</dbReference>
<dbReference type="InterPro" id="IPR036779">
    <property type="entry name" value="LysM_dom_sf"/>
</dbReference>
<protein>
    <submittedName>
        <fullName evidence="4">LysM domain/BON superfamily protein</fullName>
    </submittedName>
</protein>
<dbReference type="Proteomes" id="UP000269542">
    <property type="component" value="Chromosome"/>
</dbReference>
<dbReference type="SMART" id="SM00257">
    <property type="entry name" value="LysM"/>
    <property type="match status" value="1"/>
</dbReference>
<dbReference type="PANTHER" id="PTHR34700:SF4">
    <property type="entry name" value="PHAGE-LIKE ELEMENT PBSX PROTEIN XKDP"/>
    <property type="match status" value="1"/>
</dbReference>
<sequence length="186" mass="19969">MQHSPTAQLQSLLELAAAGTLAFIAAWYLISALAYVYGRYAKHAGIRAAVARWGPPFIKTLAATSLITTPALADTVDLSWGADAPAVESAVVHAPAGHQRAKHTPPRTTAPLDSSQDLPHTTAPPHTTPSHHTVSPGESLWSIAVDHYEPHNAAETTELVEQLWEANLDVVEDPNLIYPGQQLRMP</sequence>
<dbReference type="AlphaFoldDB" id="A0A3S4VU28"/>
<feature type="transmembrane region" description="Helical" evidence="2">
    <location>
        <begin position="15"/>
        <end position="37"/>
    </location>
</feature>
<dbReference type="PROSITE" id="PS51782">
    <property type="entry name" value="LYSM"/>
    <property type="match status" value="1"/>
</dbReference>
<organism evidence="4 5">
    <name type="scientific">Trueperella bialowiezensis</name>
    <dbReference type="NCBI Taxonomy" id="312285"/>
    <lineage>
        <taxon>Bacteria</taxon>
        <taxon>Bacillati</taxon>
        <taxon>Actinomycetota</taxon>
        <taxon>Actinomycetes</taxon>
        <taxon>Actinomycetales</taxon>
        <taxon>Actinomycetaceae</taxon>
        <taxon>Trueperella</taxon>
    </lineage>
</organism>
<evidence type="ECO:0000313" key="4">
    <source>
        <dbReference type="EMBL" id="VEI13715.1"/>
    </source>
</evidence>
<dbReference type="CDD" id="cd00118">
    <property type="entry name" value="LysM"/>
    <property type="match status" value="1"/>
</dbReference>
<dbReference type="InterPro" id="IPR018392">
    <property type="entry name" value="LysM"/>
</dbReference>
<accession>A0A3S4VU28</accession>
<evidence type="ECO:0000256" key="2">
    <source>
        <dbReference type="SAM" id="Phobius"/>
    </source>
</evidence>
<feature type="compositionally biased region" description="Low complexity" evidence="1">
    <location>
        <begin position="119"/>
        <end position="136"/>
    </location>
</feature>
<keyword evidence="2" id="KW-1133">Transmembrane helix</keyword>
<feature type="region of interest" description="Disordered" evidence="1">
    <location>
        <begin position="94"/>
        <end position="136"/>
    </location>
</feature>
<evidence type="ECO:0000256" key="1">
    <source>
        <dbReference type="SAM" id="MobiDB-lite"/>
    </source>
</evidence>
<dbReference type="EMBL" id="LR134476">
    <property type="protein sequence ID" value="VEI13715.1"/>
    <property type="molecule type" value="Genomic_DNA"/>
</dbReference>
<keyword evidence="5" id="KW-1185">Reference proteome</keyword>
<reference evidence="4 5" key="1">
    <citation type="submission" date="2018-12" db="EMBL/GenBank/DDBJ databases">
        <authorList>
            <consortium name="Pathogen Informatics"/>
        </authorList>
    </citation>
    <scope>NUCLEOTIDE SEQUENCE [LARGE SCALE GENOMIC DNA]</scope>
    <source>
        <strain evidence="4 5">NCTC13354</strain>
    </source>
</reference>
<dbReference type="Gene3D" id="3.10.350.10">
    <property type="entry name" value="LysM domain"/>
    <property type="match status" value="1"/>
</dbReference>
<dbReference type="InterPro" id="IPR052196">
    <property type="entry name" value="Bact_Kbp"/>
</dbReference>
<dbReference type="Pfam" id="PF01476">
    <property type="entry name" value="LysM"/>
    <property type="match status" value="1"/>
</dbReference>
<feature type="domain" description="LysM" evidence="3">
    <location>
        <begin position="130"/>
        <end position="185"/>
    </location>
</feature>
<dbReference type="KEGG" id="tbw:NCTC13354_01436"/>
<dbReference type="RefSeq" id="WP_164712435.1">
    <property type="nucleotide sequence ID" value="NZ_LR134476.1"/>
</dbReference>
<keyword evidence="2" id="KW-0812">Transmembrane</keyword>
<evidence type="ECO:0000259" key="3">
    <source>
        <dbReference type="PROSITE" id="PS51782"/>
    </source>
</evidence>
<name>A0A3S4VU28_9ACTO</name>
<evidence type="ECO:0000313" key="5">
    <source>
        <dbReference type="Proteomes" id="UP000269542"/>
    </source>
</evidence>